<proteinExistence type="predicted"/>
<dbReference type="EMBL" id="JAAVJC010000266">
    <property type="protein sequence ID" value="NJQ17244.1"/>
    <property type="molecule type" value="Genomic_DNA"/>
</dbReference>
<feature type="region of interest" description="Disordered" evidence="1">
    <location>
        <begin position="417"/>
        <end position="447"/>
    </location>
</feature>
<organism evidence="3 4">
    <name type="scientific">Streptomyces bohaiensis</name>
    <dbReference type="NCBI Taxonomy" id="1431344"/>
    <lineage>
        <taxon>Bacteria</taxon>
        <taxon>Bacillati</taxon>
        <taxon>Actinomycetota</taxon>
        <taxon>Actinomycetes</taxon>
        <taxon>Kitasatosporales</taxon>
        <taxon>Streptomycetaceae</taxon>
        <taxon>Streptomyces</taxon>
    </lineage>
</organism>
<evidence type="ECO:0000256" key="2">
    <source>
        <dbReference type="SAM" id="SignalP"/>
    </source>
</evidence>
<evidence type="ECO:0008006" key="5">
    <source>
        <dbReference type="Google" id="ProtNLM"/>
    </source>
</evidence>
<keyword evidence="2" id="KW-0732">Signal</keyword>
<protein>
    <recommendedName>
        <fullName evidence="5">DUF4350 domain-containing protein</fullName>
    </recommendedName>
</protein>
<dbReference type="RefSeq" id="WP_168089925.1">
    <property type="nucleotide sequence ID" value="NZ_BHZH01000083.1"/>
</dbReference>
<feature type="signal peptide" evidence="2">
    <location>
        <begin position="1"/>
        <end position="28"/>
    </location>
</feature>
<evidence type="ECO:0000256" key="1">
    <source>
        <dbReference type="SAM" id="MobiDB-lite"/>
    </source>
</evidence>
<gene>
    <name evidence="3" type="ORF">HCN52_20440</name>
</gene>
<keyword evidence="4" id="KW-1185">Reference proteome</keyword>
<evidence type="ECO:0000313" key="4">
    <source>
        <dbReference type="Proteomes" id="UP000727056"/>
    </source>
</evidence>
<sequence>MRQGLRRGAGTLAAALVLGLLTAPTARADGQLADAAAALATPGVWVDDDYQGLDENMVALLRARYERADTPFRMALLTERNEDAAGLASQLASLVGRPGVYAVLTEWDDPLSDSRDSSRGWAVSGVPATVDDIRDESVARAGINNGNPLLTLVDSLDGDLSAQLPTGSGDGRFLVDPAVTEVFPELTEDLLAETFAGVPELRVALVSGVGGPSDAAATAMASELPADGAMLLMQWETSDFSVVMGSGRELASNSTLESLVGGIGIPTVAPDAVPHRLAQLAAALGPDLVGLAREGLADSPLYVHPAAGDGTTGPARQAAFAAALGEAGARAAVLPQGAVAAQLGEDSPDAADELVRSVAEGGDDPLAVFLVDTEYQRVDEVRATGDEQFAAAADRARYSGDPFVETALTHLLDHLGADVPRTPEADGADGADAPAAPAAPGGSAAAGPAGAASLPVGVWVGLAVATLGLLAPVVAAAGTPRGRPHLAARALAIAANRRRADRMSAQELGREVHASAAQRGRNGQDLARLEKLLRQLPDTGGHPAARPVGQLLGEYERLREAHAGALTRSEASLVGRSLTRALRRGTALAAPREKRSRPS</sequence>
<feature type="compositionally biased region" description="Low complexity" evidence="1">
    <location>
        <begin position="428"/>
        <end position="447"/>
    </location>
</feature>
<name>A0ABX1CIZ0_9ACTN</name>
<feature type="chain" id="PRO_5046954294" description="DUF4350 domain-containing protein" evidence="2">
    <location>
        <begin position="29"/>
        <end position="599"/>
    </location>
</feature>
<dbReference type="Proteomes" id="UP000727056">
    <property type="component" value="Unassembled WGS sequence"/>
</dbReference>
<accession>A0ABX1CIZ0</accession>
<comment type="caution">
    <text evidence="3">The sequence shown here is derived from an EMBL/GenBank/DDBJ whole genome shotgun (WGS) entry which is preliminary data.</text>
</comment>
<reference evidence="3 4" key="1">
    <citation type="submission" date="2020-03" db="EMBL/GenBank/DDBJ databases">
        <title>Draft genome of Streptomyces sp. ventii, isolated from the Axial Seamount in the Pacific Ocean, and resequencing of the two type strains Streptomyces lonarensis strain NCL 716 and Streptomyces bohaiensis strain 11A07.</title>
        <authorList>
            <person name="Loughran R.M."/>
            <person name="Pfannmuller K.M."/>
            <person name="Wasson B.J."/>
            <person name="Deadmond M.C."/>
            <person name="Paddock B.E."/>
            <person name="Koyack M.J."/>
            <person name="Gallegos D.A."/>
            <person name="Mitchell E.A."/>
            <person name="Ushijima B."/>
            <person name="Saw J.H."/>
            <person name="Mcphail K.L."/>
            <person name="Videau P."/>
        </authorList>
    </citation>
    <scope>NUCLEOTIDE SEQUENCE [LARGE SCALE GENOMIC DNA]</scope>
    <source>
        <strain evidence="3 4">11A07</strain>
    </source>
</reference>
<evidence type="ECO:0000313" key="3">
    <source>
        <dbReference type="EMBL" id="NJQ17244.1"/>
    </source>
</evidence>